<feature type="compositionally biased region" description="Low complexity" evidence="1">
    <location>
        <begin position="99"/>
        <end position="122"/>
    </location>
</feature>
<dbReference type="EMBL" id="QDDR01000016">
    <property type="protein sequence ID" value="PVE45268.1"/>
    <property type="molecule type" value="Genomic_DNA"/>
</dbReference>
<evidence type="ECO:0000313" key="3">
    <source>
        <dbReference type="Proteomes" id="UP000244810"/>
    </source>
</evidence>
<reference evidence="2 3" key="1">
    <citation type="journal article" date="2011" name="Syst. Appl. Microbiol.">
        <title>Defluviimonas denitrificans gen. nov., sp. nov., and Pararhodobacter aggregans gen. nov., sp. nov., non-phototrophic Rhodobacteraceae from the biofilter of a marine aquaculture.</title>
        <authorList>
            <person name="Foesel B.U."/>
            <person name="Drake H.L."/>
            <person name="Schramm A."/>
        </authorList>
    </citation>
    <scope>NUCLEOTIDE SEQUENCE [LARGE SCALE GENOMIC DNA]</scope>
    <source>
        <strain evidence="2 3">D1-19</strain>
    </source>
</reference>
<keyword evidence="3" id="KW-1185">Reference proteome</keyword>
<feature type="region of interest" description="Disordered" evidence="1">
    <location>
        <begin position="1"/>
        <end position="122"/>
    </location>
</feature>
<sequence length="122" mass="12711">MCGAERADQLTWPHDPARSHRPKPAPRRLARRRNGGRGRAGGAAGRGPRRAAGRLSRHGPRPQGRGRGALPLGADGRAAGPQPGARLAADPFPERLSPRRGPAAPAAASASPRPCRAARPAR</sequence>
<dbReference type="Proteomes" id="UP000244810">
    <property type="component" value="Unassembled WGS sequence"/>
</dbReference>
<accession>A0A2T7UKS3</accession>
<dbReference type="AlphaFoldDB" id="A0A2T7UKS3"/>
<name>A0A2T7UKS3_9RHOB</name>
<comment type="caution">
    <text evidence="2">The sequence shown here is derived from an EMBL/GenBank/DDBJ whole genome shotgun (WGS) entry which is preliminary data.</text>
</comment>
<gene>
    <name evidence="2" type="ORF">DDE23_22105</name>
</gene>
<feature type="compositionally biased region" description="Low complexity" evidence="1">
    <location>
        <begin position="68"/>
        <end position="81"/>
    </location>
</feature>
<feature type="compositionally biased region" description="Basic residues" evidence="1">
    <location>
        <begin position="47"/>
        <end position="60"/>
    </location>
</feature>
<protein>
    <submittedName>
        <fullName evidence="2">Uncharacterized protein</fullName>
    </submittedName>
</protein>
<evidence type="ECO:0000256" key="1">
    <source>
        <dbReference type="SAM" id="MobiDB-lite"/>
    </source>
</evidence>
<evidence type="ECO:0000313" key="2">
    <source>
        <dbReference type="EMBL" id="PVE45268.1"/>
    </source>
</evidence>
<feature type="compositionally biased region" description="Basic residues" evidence="1">
    <location>
        <begin position="19"/>
        <end position="36"/>
    </location>
</feature>
<organism evidence="2 3">
    <name type="scientific">Pararhodobacter aggregans</name>
    <dbReference type="NCBI Taxonomy" id="404875"/>
    <lineage>
        <taxon>Bacteria</taxon>
        <taxon>Pseudomonadati</taxon>
        <taxon>Pseudomonadota</taxon>
        <taxon>Alphaproteobacteria</taxon>
        <taxon>Rhodobacterales</taxon>
        <taxon>Paracoccaceae</taxon>
        <taxon>Pararhodobacter</taxon>
    </lineage>
</organism>
<proteinExistence type="predicted"/>